<proteinExistence type="predicted"/>
<dbReference type="InterPro" id="IPR018060">
    <property type="entry name" value="HTH_AraC"/>
</dbReference>
<dbReference type="SUPFAM" id="SSF46689">
    <property type="entry name" value="Homeodomain-like"/>
    <property type="match status" value="1"/>
</dbReference>
<dbReference type="Proteomes" id="UP000219972">
    <property type="component" value="Unassembled WGS sequence"/>
</dbReference>
<keyword evidence="7" id="KW-1185">Reference proteome</keyword>
<evidence type="ECO:0000256" key="3">
    <source>
        <dbReference type="ARBA" id="ARBA00023163"/>
    </source>
</evidence>
<dbReference type="Gene3D" id="1.10.10.60">
    <property type="entry name" value="Homeodomain-like"/>
    <property type="match status" value="1"/>
</dbReference>
<evidence type="ECO:0000256" key="4">
    <source>
        <dbReference type="SAM" id="MobiDB-lite"/>
    </source>
</evidence>
<evidence type="ECO:0000256" key="2">
    <source>
        <dbReference type="ARBA" id="ARBA00023125"/>
    </source>
</evidence>
<dbReference type="Pfam" id="PF12833">
    <property type="entry name" value="HTH_18"/>
    <property type="match status" value="1"/>
</dbReference>
<dbReference type="EMBL" id="NWSL01000015">
    <property type="protein sequence ID" value="PDS49642.1"/>
    <property type="molecule type" value="Genomic_DNA"/>
</dbReference>
<keyword evidence="3" id="KW-0804">Transcription</keyword>
<dbReference type="SMART" id="SM00342">
    <property type="entry name" value="HTH_ARAC"/>
    <property type="match status" value="1"/>
</dbReference>
<name>A0ABX4J4A0_9HYPH</name>
<evidence type="ECO:0000259" key="5">
    <source>
        <dbReference type="PROSITE" id="PS01124"/>
    </source>
</evidence>
<dbReference type="Pfam" id="PF22200">
    <property type="entry name" value="ExsA_N"/>
    <property type="match status" value="1"/>
</dbReference>
<dbReference type="PROSITE" id="PS01124">
    <property type="entry name" value="HTH_ARAC_FAMILY_2"/>
    <property type="match status" value="1"/>
</dbReference>
<protein>
    <submittedName>
        <fullName evidence="6">AraC family transcriptional regulator</fullName>
    </submittedName>
</protein>
<evidence type="ECO:0000256" key="1">
    <source>
        <dbReference type="ARBA" id="ARBA00023015"/>
    </source>
</evidence>
<gene>
    <name evidence="6" type="ORF">CO662_22890</name>
</gene>
<accession>A0ABX4J4A0</accession>
<dbReference type="PANTHER" id="PTHR47894:SF4">
    <property type="entry name" value="HTH-TYPE TRANSCRIPTIONAL REGULATOR GADX"/>
    <property type="match status" value="1"/>
</dbReference>
<keyword evidence="1" id="KW-0805">Transcription regulation</keyword>
<evidence type="ECO:0000313" key="6">
    <source>
        <dbReference type="EMBL" id="PDS49642.1"/>
    </source>
</evidence>
<dbReference type="InterPro" id="IPR054015">
    <property type="entry name" value="ExsA-like_N"/>
</dbReference>
<dbReference type="InterPro" id="IPR018062">
    <property type="entry name" value="HTH_AraC-typ_CS"/>
</dbReference>
<sequence length="295" mass="32809">MNRADAEARRVIHTRSGVGATADIIQREALRFSRLTFDHPTLVVVRHGEKIFASAKGEWRVKSGEAVAIAKGHRFDITNRPDAHGSYQANWLVFEPEMLRAFASAAQVSQPVRSLGRLEIDFIEAFARARDAIQNPTIVPDKIARHRMEEILLWLGQRGVSLAAIPPSTFSQRVRELLMATLDEMWTAAIVARQLHMSEATLRRHLAAENNNFSSLLADVRMSHALSLLQSTDLPVGNIAHDVGYESASRFATRFRKRFGFAPTAVRGHRRDNSHNPATGFVDGGSARTKTTSLI</sequence>
<comment type="caution">
    <text evidence="6">The sequence shown here is derived from an EMBL/GenBank/DDBJ whole genome shotgun (WGS) entry which is preliminary data.</text>
</comment>
<dbReference type="InterPro" id="IPR009057">
    <property type="entry name" value="Homeodomain-like_sf"/>
</dbReference>
<dbReference type="RefSeq" id="WP_097544084.1">
    <property type="nucleotide sequence ID" value="NZ_NWSK01000026.1"/>
</dbReference>
<dbReference type="PROSITE" id="PS00041">
    <property type="entry name" value="HTH_ARAC_FAMILY_1"/>
    <property type="match status" value="1"/>
</dbReference>
<reference evidence="6 7" key="1">
    <citation type="submission" date="2017-09" db="EMBL/GenBank/DDBJ databases">
        <title>Comparative genomics of rhizobia isolated from Phaseolus vulgaris in China.</title>
        <authorList>
            <person name="Tong W."/>
        </authorList>
    </citation>
    <scope>NUCLEOTIDE SEQUENCE [LARGE SCALE GENOMIC DNA]</scope>
    <source>
        <strain evidence="6 7">Y27</strain>
    </source>
</reference>
<feature type="domain" description="HTH araC/xylS-type" evidence="5">
    <location>
        <begin position="172"/>
        <end position="269"/>
    </location>
</feature>
<dbReference type="PRINTS" id="PR00032">
    <property type="entry name" value="HTHARAC"/>
</dbReference>
<organism evidence="6 7">
    <name type="scientific">Rhizobium anhuiense</name>
    <dbReference type="NCBI Taxonomy" id="1184720"/>
    <lineage>
        <taxon>Bacteria</taxon>
        <taxon>Pseudomonadati</taxon>
        <taxon>Pseudomonadota</taxon>
        <taxon>Alphaproteobacteria</taxon>
        <taxon>Hyphomicrobiales</taxon>
        <taxon>Rhizobiaceae</taxon>
        <taxon>Rhizobium/Agrobacterium group</taxon>
        <taxon>Rhizobium</taxon>
    </lineage>
</organism>
<keyword evidence="2" id="KW-0238">DNA-binding</keyword>
<dbReference type="PANTHER" id="PTHR47894">
    <property type="entry name" value="HTH-TYPE TRANSCRIPTIONAL REGULATOR GADX"/>
    <property type="match status" value="1"/>
</dbReference>
<evidence type="ECO:0000313" key="7">
    <source>
        <dbReference type="Proteomes" id="UP000219972"/>
    </source>
</evidence>
<dbReference type="InterPro" id="IPR020449">
    <property type="entry name" value="Tscrpt_reg_AraC-type_HTH"/>
</dbReference>
<feature type="region of interest" description="Disordered" evidence="4">
    <location>
        <begin position="267"/>
        <end position="295"/>
    </location>
</feature>